<dbReference type="InterPro" id="IPR011047">
    <property type="entry name" value="Quinoprotein_ADH-like_sf"/>
</dbReference>
<name>A0A444RXI6_VERDA</name>
<feature type="compositionally biased region" description="Basic residues" evidence="1">
    <location>
        <begin position="1"/>
        <end position="13"/>
    </location>
</feature>
<feature type="region of interest" description="Disordered" evidence="1">
    <location>
        <begin position="1"/>
        <end position="23"/>
    </location>
</feature>
<dbReference type="AlphaFoldDB" id="A0A444RXI6"/>
<evidence type="ECO:0000256" key="1">
    <source>
        <dbReference type="SAM" id="MobiDB-lite"/>
    </source>
</evidence>
<dbReference type="InterPro" id="IPR015943">
    <property type="entry name" value="WD40/YVTN_repeat-like_dom_sf"/>
</dbReference>
<comment type="caution">
    <text evidence="3">The sequence shown here is derived from an EMBL/GenBank/DDBJ whole genome shotgun (WGS) entry which is preliminary data.</text>
</comment>
<dbReference type="Gene3D" id="2.130.10.10">
    <property type="entry name" value="YVTN repeat-like/Quinoprotein amine dehydrogenase"/>
    <property type="match status" value="1"/>
</dbReference>
<accession>A0A444RXI6</accession>
<evidence type="ECO:0000313" key="3">
    <source>
        <dbReference type="EMBL" id="RXG45835.1"/>
    </source>
</evidence>
<evidence type="ECO:0000259" key="2">
    <source>
        <dbReference type="PROSITE" id="PS50181"/>
    </source>
</evidence>
<feature type="region of interest" description="Disordered" evidence="1">
    <location>
        <begin position="355"/>
        <end position="377"/>
    </location>
</feature>
<feature type="compositionally biased region" description="Polar residues" evidence="1">
    <location>
        <begin position="365"/>
        <end position="377"/>
    </location>
</feature>
<protein>
    <recommendedName>
        <fullName evidence="2">F-box domain-containing protein</fullName>
    </recommendedName>
</protein>
<dbReference type="SUPFAM" id="SSF50998">
    <property type="entry name" value="Quinoprotein alcohol dehydrogenase-like"/>
    <property type="match status" value="1"/>
</dbReference>
<organism evidence="3 4">
    <name type="scientific">Verticillium dahliae</name>
    <name type="common">Verticillium wilt</name>
    <dbReference type="NCBI Taxonomy" id="27337"/>
    <lineage>
        <taxon>Eukaryota</taxon>
        <taxon>Fungi</taxon>
        <taxon>Dikarya</taxon>
        <taxon>Ascomycota</taxon>
        <taxon>Pezizomycotina</taxon>
        <taxon>Sordariomycetes</taxon>
        <taxon>Hypocreomycetidae</taxon>
        <taxon>Glomerellales</taxon>
        <taxon>Plectosphaerellaceae</taxon>
        <taxon>Verticillium</taxon>
    </lineage>
</organism>
<sequence length="667" mass="70799">MTPHSNHKPRPSPRRAQPPRQHTAKTAMSLAALPTDILLDIIAHLATAAPVARLAQTSKALHALVAAAGWKTFLQHAFPTLPLHHGKAQPLHDDGAQPWAGLARALTAAARLRDRHAYVPVVYTDARAASGNFLDGYAAAHAHPFSPCVDARLVHAGTQELVVWGAGEDLVGRFRHVSASASAGAEAWFRLDGSTAGHRPVGGDVTAVRVGAPRGRLGLFVGRASGVLELVSAEAGADDAGRVVAAFHVPRGAAQGASWGSVGFVDLFPGDEMLVSGDRARLGVYRLTDDHDRQQQQQQQQPAATYSFPGPAGPRFLHAAKPLSDTTLACALGGDDEPLRLLTLTPAGPLVPLSTGKPRRLLSKLPSSGGTDSSSRQTTVRALEVLSPNVLLSAWDDGTVRLTDLRSPRAADALFRDRAYQPDEPLSSLLAWGGERFVAGSNEHAHLKMFDVRRPGVGYAYAEAAAPCRARGPVPAPAATAAAAAAAVSATAVPTGRGARCHALSGRRCGFHACVRHALYRPSSVVILQPRPAARTRPARVHALAKAGDASGSFYVGLPGAVAEMRLGEQDAGVRPQEARAAAVRGWRAEVAEYSFLEIGETRIDTVMDWDGLAWSEGDLGLRPRAGAPRLVSRTLWDKGRVGGEGAWHRWDARFWAREHFEVTSRV</sequence>
<feature type="region of interest" description="Disordered" evidence="1">
    <location>
        <begin position="290"/>
        <end position="311"/>
    </location>
</feature>
<dbReference type="InterPro" id="IPR036047">
    <property type="entry name" value="F-box-like_dom_sf"/>
</dbReference>
<dbReference type="SUPFAM" id="SSF81383">
    <property type="entry name" value="F-box domain"/>
    <property type="match status" value="1"/>
</dbReference>
<reference evidence="3 4" key="1">
    <citation type="submission" date="2018-12" db="EMBL/GenBank/DDBJ databases">
        <title>Genome of Verticillium dahliae isolate Getta Getta.</title>
        <authorList>
            <person name="Gardiner D.M."/>
        </authorList>
    </citation>
    <scope>NUCLEOTIDE SEQUENCE [LARGE SCALE GENOMIC DNA]</scope>
    <source>
        <strain evidence="3 4">Getta Getta</strain>
    </source>
</reference>
<feature type="domain" description="F-box" evidence="2">
    <location>
        <begin position="27"/>
        <end position="73"/>
    </location>
</feature>
<dbReference type="InterPro" id="IPR001810">
    <property type="entry name" value="F-box_dom"/>
</dbReference>
<dbReference type="PROSITE" id="PS50181">
    <property type="entry name" value="FBOX"/>
    <property type="match status" value="1"/>
</dbReference>
<dbReference type="Proteomes" id="UP000288725">
    <property type="component" value="Unassembled WGS sequence"/>
</dbReference>
<gene>
    <name evidence="3" type="ORF">VDGE_01621</name>
</gene>
<proteinExistence type="predicted"/>
<evidence type="ECO:0000313" key="4">
    <source>
        <dbReference type="Proteomes" id="UP000288725"/>
    </source>
</evidence>
<dbReference type="EMBL" id="RSDZ01000056">
    <property type="protein sequence ID" value="RXG45835.1"/>
    <property type="molecule type" value="Genomic_DNA"/>
</dbReference>
<dbReference type="CDD" id="cd09917">
    <property type="entry name" value="F-box_SF"/>
    <property type="match status" value="1"/>
</dbReference>